<accession>A0A9D4S7M9</accession>
<feature type="region of interest" description="Disordered" evidence="1">
    <location>
        <begin position="1"/>
        <end position="26"/>
    </location>
</feature>
<protein>
    <submittedName>
        <fullName evidence="2">Uncharacterized protein</fullName>
    </submittedName>
</protein>
<reference evidence="2" key="2">
    <citation type="submission" date="2020-11" db="EMBL/GenBank/DDBJ databases">
        <authorList>
            <person name="McCartney M.A."/>
            <person name="Auch B."/>
            <person name="Kono T."/>
            <person name="Mallez S."/>
            <person name="Becker A."/>
            <person name="Gohl D.M."/>
            <person name="Silverstein K.A.T."/>
            <person name="Koren S."/>
            <person name="Bechman K.B."/>
            <person name="Herman A."/>
            <person name="Abrahante J.E."/>
            <person name="Garbe J."/>
        </authorList>
    </citation>
    <scope>NUCLEOTIDE SEQUENCE</scope>
    <source>
        <strain evidence="2">Duluth1</strain>
        <tissue evidence="2">Whole animal</tissue>
    </source>
</reference>
<gene>
    <name evidence="2" type="ORF">DPMN_017758</name>
</gene>
<proteinExistence type="predicted"/>
<dbReference type="Proteomes" id="UP000828390">
    <property type="component" value="Unassembled WGS sequence"/>
</dbReference>
<evidence type="ECO:0000256" key="1">
    <source>
        <dbReference type="SAM" id="MobiDB-lite"/>
    </source>
</evidence>
<feature type="compositionally biased region" description="Polar residues" evidence="1">
    <location>
        <begin position="1"/>
        <end position="13"/>
    </location>
</feature>
<keyword evidence="3" id="KW-1185">Reference proteome</keyword>
<sequence length="74" mass="8590">MTDRQTGQKQYTPDHSIRRHKSGNDSDYEVFSVEPYMYEPEFSDCQSDFSESDSDSEESCILKMTIVLEIQIGK</sequence>
<dbReference type="EMBL" id="JAIWYP010000001">
    <property type="protein sequence ID" value="KAH3893610.1"/>
    <property type="molecule type" value="Genomic_DNA"/>
</dbReference>
<organism evidence="2 3">
    <name type="scientific">Dreissena polymorpha</name>
    <name type="common">Zebra mussel</name>
    <name type="synonym">Mytilus polymorpha</name>
    <dbReference type="NCBI Taxonomy" id="45954"/>
    <lineage>
        <taxon>Eukaryota</taxon>
        <taxon>Metazoa</taxon>
        <taxon>Spiralia</taxon>
        <taxon>Lophotrochozoa</taxon>
        <taxon>Mollusca</taxon>
        <taxon>Bivalvia</taxon>
        <taxon>Autobranchia</taxon>
        <taxon>Heteroconchia</taxon>
        <taxon>Euheterodonta</taxon>
        <taxon>Imparidentia</taxon>
        <taxon>Neoheterodontei</taxon>
        <taxon>Myida</taxon>
        <taxon>Dreissenoidea</taxon>
        <taxon>Dreissenidae</taxon>
        <taxon>Dreissena</taxon>
    </lineage>
</organism>
<evidence type="ECO:0000313" key="2">
    <source>
        <dbReference type="EMBL" id="KAH3893610.1"/>
    </source>
</evidence>
<name>A0A9D4S7M9_DREPO</name>
<evidence type="ECO:0000313" key="3">
    <source>
        <dbReference type="Proteomes" id="UP000828390"/>
    </source>
</evidence>
<dbReference type="AlphaFoldDB" id="A0A9D4S7M9"/>
<comment type="caution">
    <text evidence="2">The sequence shown here is derived from an EMBL/GenBank/DDBJ whole genome shotgun (WGS) entry which is preliminary data.</text>
</comment>
<reference evidence="2" key="1">
    <citation type="journal article" date="2019" name="bioRxiv">
        <title>The Genome of the Zebra Mussel, Dreissena polymorpha: A Resource for Invasive Species Research.</title>
        <authorList>
            <person name="McCartney M.A."/>
            <person name="Auch B."/>
            <person name="Kono T."/>
            <person name="Mallez S."/>
            <person name="Zhang Y."/>
            <person name="Obille A."/>
            <person name="Becker A."/>
            <person name="Abrahante J.E."/>
            <person name="Garbe J."/>
            <person name="Badalamenti J.P."/>
            <person name="Herman A."/>
            <person name="Mangelson H."/>
            <person name="Liachko I."/>
            <person name="Sullivan S."/>
            <person name="Sone E.D."/>
            <person name="Koren S."/>
            <person name="Silverstein K.A.T."/>
            <person name="Beckman K.B."/>
            <person name="Gohl D.M."/>
        </authorList>
    </citation>
    <scope>NUCLEOTIDE SEQUENCE</scope>
    <source>
        <strain evidence="2">Duluth1</strain>
        <tissue evidence="2">Whole animal</tissue>
    </source>
</reference>